<dbReference type="EMBL" id="MU006782">
    <property type="protein sequence ID" value="KAF2641696.1"/>
    <property type="molecule type" value="Genomic_DNA"/>
</dbReference>
<gene>
    <name evidence="2" type="ORF">P280DRAFT_282902</name>
</gene>
<evidence type="ECO:0000313" key="2">
    <source>
        <dbReference type="EMBL" id="KAF2641696.1"/>
    </source>
</evidence>
<proteinExistence type="predicted"/>
<feature type="transmembrane region" description="Helical" evidence="1">
    <location>
        <begin position="128"/>
        <end position="146"/>
    </location>
</feature>
<keyword evidence="3" id="KW-1185">Reference proteome</keyword>
<protein>
    <submittedName>
        <fullName evidence="2">Uncharacterized protein</fullName>
    </submittedName>
</protein>
<accession>A0A6A6S1H9</accession>
<keyword evidence="1" id="KW-0812">Transmembrane</keyword>
<keyword evidence="1" id="KW-0472">Membrane</keyword>
<reference evidence="2" key="1">
    <citation type="journal article" date="2020" name="Stud. Mycol.">
        <title>101 Dothideomycetes genomes: a test case for predicting lifestyles and emergence of pathogens.</title>
        <authorList>
            <person name="Haridas S."/>
            <person name="Albert R."/>
            <person name="Binder M."/>
            <person name="Bloem J."/>
            <person name="Labutti K."/>
            <person name="Salamov A."/>
            <person name="Andreopoulos B."/>
            <person name="Baker S."/>
            <person name="Barry K."/>
            <person name="Bills G."/>
            <person name="Bluhm B."/>
            <person name="Cannon C."/>
            <person name="Castanera R."/>
            <person name="Culley D."/>
            <person name="Daum C."/>
            <person name="Ezra D."/>
            <person name="Gonzalez J."/>
            <person name="Henrissat B."/>
            <person name="Kuo A."/>
            <person name="Liang C."/>
            <person name="Lipzen A."/>
            <person name="Lutzoni F."/>
            <person name="Magnuson J."/>
            <person name="Mondo S."/>
            <person name="Nolan M."/>
            <person name="Ohm R."/>
            <person name="Pangilinan J."/>
            <person name="Park H.-J."/>
            <person name="Ramirez L."/>
            <person name="Alfaro M."/>
            <person name="Sun H."/>
            <person name="Tritt A."/>
            <person name="Yoshinaga Y."/>
            <person name="Zwiers L.-H."/>
            <person name="Turgeon B."/>
            <person name="Goodwin S."/>
            <person name="Spatafora J."/>
            <person name="Crous P."/>
            <person name="Grigoriev I."/>
        </authorList>
    </citation>
    <scope>NUCLEOTIDE SEQUENCE</scope>
    <source>
        <strain evidence="2">CBS 473.64</strain>
    </source>
</reference>
<evidence type="ECO:0000256" key="1">
    <source>
        <dbReference type="SAM" id="Phobius"/>
    </source>
</evidence>
<dbReference type="AlphaFoldDB" id="A0A6A6S1H9"/>
<keyword evidence="1" id="KW-1133">Transmembrane helix</keyword>
<organism evidence="2 3">
    <name type="scientific">Massarina eburnea CBS 473.64</name>
    <dbReference type="NCBI Taxonomy" id="1395130"/>
    <lineage>
        <taxon>Eukaryota</taxon>
        <taxon>Fungi</taxon>
        <taxon>Dikarya</taxon>
        <taxon>Ascomycota</taxon>
        <taxon>Pezizomycotina</taxon>
        <taxon>Dothideomycetes</taxon>
        <taxon>Pleosporomycetidae</taxon>
        <taxon>Pleosporales</taxon>
        <taxon>Massarineae</taxon>
        <taxon>Massarinaceae</taxon>
        <taxon>Massarina</taxon>
    </lineage>
</organism>
<name>A0A6A6S1H9_9PLEO</name>
<evidence type="ECO:0000313" key="3">
    <source>
        <dbReference type="Proteomes" id="UP000799753"/>
    </source>
</evidence>
<dbReference type="Proteomes" id="UP000799753">
    <property type="component" value="Unassembled WGS sequence"/>
</dbReference>
<sequence length="193" mass="22377">MERCLWRVTNDETIELEYFHHPLLHLRRLFHYLDASGRTATCALQTLRLAISSVLTETWGPDQRLWDNEEPAHLLIYAFFNINSFYPLRLHGWRPLSLFPRYLDGKLSLEALGDTSGYAICRKHDPSIWVGGGCGFFTGIIFSLVFTSKLLRLYEDWSSGHFTGETFFLPHEDHEDGWLGSEAFSRLFIDEST</sequence>